<comment type="similarity">
    <text evidence="1 2">Belongs to the small heat shock protein (HSP20) family.</text>
</comment>
<dbReference type="EMBL" id="JAOYEY010000036">
    <property type="protein sequence ID" value="MCV9886285.1"/>
    <property type="molecule type" value="Genomic_DNA"/>
</dbReference>
<dbReference type="Proteomes" id="UP001526147">
    <property type="component" value="Unassembled WGS sequence"/>
</dbReference>
<evidence type="ECO:0000256" key="2">
    <source>
        <dbReference type="RuleBase" id="RU003616"/>
    </source>
</evidence>
<dbReference type="Pfam" id="PF00011">
    <property type="entry name" value="HSP20"/>
    <property type="match status" value="1"/>
</dbReference>
<dbReference type="InterPro" id="IPR008978">
    <property type="entry name" value="HSP20-like_chaperone"/>
</dbReference>
<dbReference type="PROSITE" id="PS01031">
    <property type="entry name" value="SHSP"/>
    <property type="match status" value="1"/>
</dbReference>
<dbReference type="InterPro" id="IPR002068">
    <property type="entry name" value="A-crystallin/Hsp20_dom"/>
</dbReference>
<accession>A0ABT3DGU6</accession>
<name>A0ABT3DGU6_9BACI</name>
<keyword evidence="5" id="KW-1185">Reference proteome</keyword>
<evidence type="ECO:0000313" key="4">
    <source>
        <dbReference type="EMBL" id="MCV9886285.1"/>
    </source>
</evidence>
<evidence type="ECO:0000313" key="5">
    <source>
        <dbReference type="Proteomes" id="UP001526147"/>
    </source>
</evidence>
<gene>
    <name evidence="4" type="ORF">OIH86_11500</name>
</gene>
<evidence type="ECO:0000259" key="3">
    <source>
        <dbReference type="PROSITE" id="PS01031"/>
    </source>
</evidence>
<proteinExistence type="inferred from homology"/>
<dbReference type="RefSeq" id="WP_264142908.1">
    <property type="nucleotide sequence ID" value="NZ_JAOYEY010000036.1"/>
</dbReference>
<evidence type="ECO:0000256" key="1">
    <source>
        <dbReference type="PROSITE-ProRule" id="PRU00285"/>
    </source>
</evidence>
<comment type="caution">
    <text evidence="4">The sequence shown here is derived from an EMBL/GenBank/DDBJ whole genome shotgun (WGS) entry which is preliminary data.</text>
</comment>
<reference evidence="4 5" key="1">
    <citation type="submission" date="2022-10" db="EMBL/GenBank/DDBJ databases">
        <title>Draft genome assembly of moderately radiation resistant bacterium Metabacillus halosaccharovorans.</title>
        <authorList>
            <person name="Pal S."/>
            <person name="Gopinathan A."/>
        </authorList>
    </citation>
    <scope>NUCLEOTIDE SEQUENCE [LARGE SCALE GENOMIC DNA]</scope>
    <source>
        <strain evidence="4 5">VITHBRA001</strain>
    </source>
</reference>
<dbReference type="InterPro" id="IPR031107">
    <property type="entry name" value="Small_HSP"/>
</dbReference>
<dbReference type="CDD" id="cd06464">
    <property type="entry name" value="ACD_sHsps-like"/>
    <property type="match status" value="1"/>
</dbReference>
<dbReference type="PANTHER" id="PTHR11527">
    <property type="entry name" value="HEAT-SHOCK PROTEIN 20 FAMILY MEMBER"/>
    <property type="match status" value="1"/>
</dbReference>
<organism evidence="4 5">
    <name type="scientific">Metabacillus halosaccharovorans</name>
    <dbReference type="NCBI Taxonomy" id="930124"/>
    <lineage>
        <taxon>Bacteria</taxon>
        <taxon>Bacillati</taxon>
        <taxon>Bacillota</taxon>
        <taxon>Bacilli</taxon>
        <taxon>Bacillales</taxon>
        <taxon>Bacillaceae</taxon>
        <taxon>Metabacillus</taxon>
    </lineage>
</organism>
<dbReference type="Gene3D" id="2.60.40.790">
    <property type="match status" value="1"/>
</dbReference>
<dbReference type="SUPFAM" id="SSF49764">
    <property type="entry name" value="HSP20-like chaperones"/>
    <property type="match status" value="1"/>
</dbReference>
<protein>
    <submittedName>
        <fullName evidence="4">Hsp20/alpha crystallin family protein</fullName>
    </submittedName>
</protein>
<sequence length="128" mass="14811">MGNDPMKLINEFFQSRPKRTLLDSIDDAFRKNSTFTASFLVDVKETSEHFKILAELPGVPKEDINVEIQGDDVIIHVKEQQHQNRRIGGVKSVSLPHYVLRKNMKAMYKHGLLEIQLDKKKPKKIEIE</sequence>
<feature type="domain" description="SHSP" evidence="3">
    <location>
        <begin position="30"/>
        <end position="128"/>
    </location>
</feature>